<feature type="chain" id="PRO_5025670414" evidence="1">
    <location>
        <begin position="26"/>
        <end position="93"/>
    </location>
</feature>
<reference evidence="2" key="1">
    <citation type="submission" date="2019-12" db="EMBL/GenBank/DDBJ databases">
        <title>An insight into the sialome of adult female Ixodes ricinus ticks feeding for 6 days.</title>
        <authorList>
            <person name="Perner J."/>
            <person name="Ribeiro J.M.C."/>
        </authorList>
    </citation>
    <scope>NUCLEOTIDE SEQUENCE</scope>
    <source>
        <strain evidence="2">Semi-engorged</strain>
        <tissue evidence="2">Salivary glands</tissue>
    </source>
</reference>
<organism evidence="2">
    <name type="scientific">Ixodes ricinus</name>
    <name type="common">Common tick</name>
    <name type="synonym">Acarus ricinus</name>
    <dbReference type="NCBI Taxonomy" id="34613"/>
    <lineage>
        <taxon>Eukaryota</taxon>
        <taxon>Metazoa</taxon>
        <taxon>Ecdysozoa</taxon>
        <taxon>Arthropoda</taxon>
        <taxon>Chelicerata</taxon>
        <taxon>Arachnida</taxon>
        <taxon>Acari</taxon>
        <taxon>Parasitiformes</taxon>
        <taxon>Ixodida</taxon>
        <taxon>Ixodoidea</taxon>
        <taxon>Ixodidae</taxon>
        <taxon>Ixodinae</taxon>
        <taxon>Ixodes</taxon>
    </lineage>
</organism>
<name>A0A6B0U313_IXORI</name>
<sequence>MWNSSAHCFSTVMLILLYNVKPSQALRHSFSSSKLLAFPPEPPPKIKGSHIADEVLKNHLGILALPTPYLSSSEQGGFGALLQEELHFSMESK</sequence>
<evidence type="ECO:0000256" key="1">
    <source>
        <dbReference type="SAM" id="SignalP"/>
    </source>
</evidence>
<feature type="signal peptide" evidence="1">
    <location>
        <begin position="1"/>
        <end position="25"/>
    </location>
</feature>
<accession>A0A6B0U313</accession>
<evidence type="ECO:0000313" key="2">
    <source>
        <dbReference type="EMBL" id="MXU86882.1"/>
    </source>
</evidence>
<protein>
    <submittedName>
        <fullName evidence="2">Putative secreted protein</fullName>
    </submittedName>
</protein>
<keyword evidence="1" id="KW-0732">Signal</keyword>
<dbReference type="EMBL" id="GIFC01004799">
    <property type="protein sequence ID" value="MXU86882.1"/>
    <property type="molecule type" value="Transcribed_RNA"/>
</dbReference>
<dbReference type="AlphaFoldDB" id="A0A6B0U313"/>
<proteinExistence type="predicted"/>